<gene>
    <name evidence="5" type="ORF">SAMN05216216_10251</name>
</gene>
<keyword evidence="6" id="KW-1185">Reference proteome</keyword>
<feature type="domain" description="Probable ATP-binding protein BrxC alpha-helical" evidence="3">
    <location>
        <begin position="868"/>
        <end position="995"/>
    </location>
</feature>
<evidence type="ECO:0000256" key="1">
    <source>
        <dbReference type="SAM" id="Coils"/>
    </source>
</evidence>
<feature type="domain" description="Probable ATP-binding protein BrxC winged helix-turn-helix" evidence="2">
    <location>
        <begin position="763"/>
        <end position="857"/>
    </location>
</feature>
<dbReference type="EMBL" id="FNFY01000002">
    <property type="protein sequence ID" value="SDK32583.1"/>
    <property type="molecule type" value="Genomic_DNA"/>
</dbReference>
<name>A0A1G9AZB9_9BACL</name>
<dbReference type="InterPro" id="IPR047679">
    <property type="entry name" value="BREX_BrxC"/>
</dbReference>
<dbReference type="Pfam" id="PF25791">
    <property type="entry name" value="WHD_BREX_BrxC"/>
    <property type="match status" value="1"/>
</dbReference>
<dbReference type="Pfam" id="PF25792">
    <property type="entry name" value="BREX_BrxC_helical"/>
    <property type="match status" value="1"/>
</dbReference>
<dbReference type="InterPro" id="IPR058036">
    <property type="entry name" value="BREX_BrxC_4th"/>
</dbReference>
<dbReference type="Pfam" id="PF25796">
    <property type="entry name" value="BREX_BrxC_4th"/>
    <property type="match status" value="1"/>
</dbReference>
<reference evidence="6" key="1">
    <citation type="submission" date="2016-10" db="EMBL/GenBank/DDBJ databases">
        <authorList>
            <person name="Varghese N."/>
            <person name="Submissions S."/>
        </authorList>
    </citation>
    <scope>NUCLEOTIDE SEQUENCE [LARGE SCALE GENOMIC DNA]</scope>
    <source>
        <strain evidence="6">CGMCC 1.8895</strain>
    </source>
</reference>
<dbReference type="InterPro" id="IPR058038">
    <property type="entry name" value="BREX_BrxC_wHTH"/>
</dbReference>
<feature type="coiled-coil region" evidence="1">
    <location>
        <begin position="1104"/>
        <end position="1142"/>
    </location>
</feature>
<protein>
    <recommendedName>
        <fullName evidence="7">BREX system P-loop protein BrxC</fullName>
    </recommendedName>
</protein>
<dbReference type="Proteomes" id="UP000199008">
    <property type="component" value="Unassembled WGS sequence"/>
</dbReference>
<dbReference type="RefSeq" id="WP_092984062.1">
    <property type="nucleotide sequence ID" value="NZ_FNFY01000002.1"/>
</dbReference>
<evidence type="ECO:0008006" key="7">
    <source>
        <dbReference type="Google" id="ProtNLM"/>
    </source>
</evidence>
<dbReference type="STRING" id="576118.SAMN05216216_10251"/>
<dbReference type="OrthoDB" id="3201900at2"/>
<evidence type="ECO:0000259" key="4">
    <source>
        <dbReference type="Pfam" id="PF25796"/>
    </source>
</evidence>
<organism evidence="5 6">
    <name type="scientific">Lacicoccus qingdaonensis</name>
    <dbReference type="NCBI Taxonomy" id="576118"/>
    <lineage>
        <taxon>Bacteria</taxon>
        <taxon>Bacillati</taxon>
        <taxon>Bacillota</taxon>
        <taxon>Bacilli</taxon>
        <taxon>Bacillales</taxon>
        <taxon>Salinicoccaceae</taxon>
        <taxon>Lacicoccus</taxon>
    </lineage>
</organism>
<evidence type="ECO:0000259" key="3">
    <source>
        <dbReference type="Pfam" id="PF25792"/>
    </source>
</evidence>
<feature type="domain" description="Probable ATP-binding protein BrxC 4th six-stranded beta-sheet" evidence="4">
    <location>
        <begin position="561"/>
        <end position="730"/>
    </location>
</feature>
<evidence type="ECO:0000313" key="6">
    <source>
        <dbReference type="Proteomes" id="UP000199008"/>
    </source>
</evidence>
<keyword evidence="1" id="KW-0175">Coiled coil</keyword>
<evidence type="ECO:0000313" key="5">
    <source>
        <dbReference type="EMBL" id="SDK32583.1"/>
    </source>
</evidence>
<accession>A0A1G9AZB9</accession>
<dbReference type="AlphaFoldDB" id="A0A1G9AZB9"/>
<evidence type="ECO:0000259" key="2">
    <source>
        <dbReference type="Pfam" id="PF25791"/>
    </source>
</evidence>
<dbReference type="InterPro" id="IPR027417">
    <property type="entry name" value="P-loop_NTPase"/>
</dbReference>
<proteinExistence type="predicted"/>
<sequence>MEIKDLFKKDIFRPINNVVQAEQVDASTVENELDEYVLTEESERYLERFYQNYLSVYAQPSTKVGVWISGFFGSGKSHFLKILSYLLHNQSVSGKTPADIFQHKTDNETLLVMMDTVSSKNTDTILFNIDSKASTQSSEKERIIEVFLKVFNTHLGYSETLWIAEMERQLDEEGNYDLFKQTILEITGETWESLRLKVVLKRKKVIKALETIGYDNETAKTFFNINREMFSVDAEQVAQRVADHCRKQGSDYRLVFLADEVGQYIGNNTSLMLNLQTITEKLGDLCKGQAWVIVTSQEKLESTVQDLDSTKDFSKIQGRFETKINLSSANTDEVIKKRLLEKTSVGEQTIKTMYDQEGKLIHNRLAFDPNTTQLQSGYRNVDEFVSFYPFVPYQIELLQLIFTKIRNLGEGGQHTSRGERSLLKAFQEAGQLNASEDEDNMVTMAEFYPSIQDYLESSITATISRAEKKAQRGEGLENYDVEVLKVLYLIKAIDEIKASPVNIATLMLERIYDERQPLETKIKTSLHRLLTAKLIEQHADGSYSFLSDEEQEINREINSIEYNRSAVKEKIGDMFFNRMYPHLKFTYRNQFVTKLFDFNKRFDGYTKGHMNHSLTMQIYSENKTHSEAAMEANSGQLIILLDKDYVAEAEKSLGHIEQVDSYVRRKQSKSSTQQQRRIYEAKLSEVEEYKKKAVELLAKACDTAEFYIQGQQRDFNGSFENRADKAMEMLVSSTYTKLDYIVDQLPFNGYKKEWETIAEGTVSDIFDHPNKNAIDEVKRFIEELERSHDQRTLKELINKYKEQPFGWEERDMIGILLYLMNTGKLRMSYAGDSFSPALDTFYDRLDKVSERDRIVVRPIVEMDSQVKKELTIIIRDFFSITKSYDTYEEYQTIIKEKLNEDFIAQVNSINERRRQRSHTGDFLYPGESTVINIENNVEQLLSIKDAERFCREFIQYEDELEEWYEDLEVLIDFYRGTPIQNFDEAANTLQQHEHDFRVIRSEELEDIKYQIKAILMEEEPSKSLVKLPHLTRELKDIIEEESNNLKKVVLNEAKKEMDRLDELHQTYSKYEGIANMIQSKILKGNGYYKEIEHEKQISAAQLINGQLRDLVNQTSKQAQEMLEELREKEVVKERQAKQLTGKDLHERFFSHVSRIESEEDLNQAINALKRSLIHELNEYYIVKE</sequence>
<dbReference type="InterPro" id="IPR058037">
    <property type="entry name" value="BREX_BrxC_helical"/>
</dbReference>
<dbReference type="NCBIfam" id="NF033441">
    <property type="entry name" value="BREX_BrxC"/>
    <property type="match status" value="1"/>
</dbReference>
<dbReference type="SUPFAM" id="SSF52540">
    <property type="entry name" value="P-loop containing nucleoside triphosphate hydrolases"/>
    <property type="match status" value="1"/>
</dbReference>